<dbReference type="PANTHER" id="PTHR33967">
    <property type="entry name" value="RAGULATOR COMPLEX PROTEIN LAMTOR4"/>
    <property type="match status" value="1"/>
</dbReference>
<evidence type="ECO:0000256" key="4">
    <source>
        <dbReference type="ARBA" id="ARBA00032690"/>
    </source>
</evidence>
<organism evidence="5 6">
    <name type="scientific">Aplysia californica</name>
    <name type="common">California sea hare</name>
    <dbReference type="NCBI Taxonomy" id="6500"/>
    <lineage>
        <taxon>Eukaryota</taxon>
        <taxon>Metazoa</taxon>
        <taxon>Spiralia</taxon>
        <taxon>Lophotrochozoa</taxon>
        <taxon>Mollusca</taxon>
        <taxon>Gastropoda</taxon>
        <taxon>Heterobranchia</taxon>
        <taxon>Euthyneura</taxon>
        <taxon>Tectipleura</taxon>
        <taxon>Aplysiida</taxon>
        <taxon>Aplysioidea</taxon>
        <taxon>Aplysiidae</taxon>
        <taxon>Aplysia</taxon>
    </lineage>
</organism>
<evidence type="ECO:0000313" key="5">
    <source>
        <dbReference type="Proteomes" id="UP000694888"/>
    </source>
</evidence>
<proteinExistence type="inferred from homology"/>
<dbReference type="PANTHER" id="PTHR33967:SF1">
    <property type="entry name" value="RAGULATOR COMPLEX PROTEIN LAMTOR4"/>
    <property type="match status" value="1"/>
</dbReference>
<comment type="similarity">
    <text evidence="2">Belongs to the LAMTOR4 family.</text>
</comment>
<keyword evidence="3" id="KW-0458">Lysosome</keyword>
<reference evidence="6" key="1">
    <citation type="submission" date="2025-08" db="UniProtKB">
        <authorList>
            <consortium name="RefSeq"/>
        </authorList>
    </citation>
    <scope>IDENTIFICATION</scope>
</reference>
<accession>A0ABM0KB02</accession>
<sequence length="97" mass="10841">MATYGMDRVPDYLGYLVLAEDGAVISSGGELENDESTANKLNKLIHTACRIPITPDKKDVLRRMSIVVDDVIFMVTVSQHKIFVSKRQYNPQEPVST</sequence>
<evidence type="ECO:0000256" key="2">
    <source>
        <dbReference type="ARBA" id="ARBA00010627"/>
    </source>
</evidence>
<evidence type="ECO:0000256" key="3">
    <source>
        <dbReference type="ARBA" id="ARBA00023228"/>
    </source>
</evidence>
<keyword evidence="5" id="KW-1185">Reference proteome</keyword>
<evidence type="ECO:0000256" key="1">
    <source>
        <dbReference type="ARBA" id="ARBA00004371"/>
    </source>
</evidence>
<dbReference type="Proteomes" id="UP000694888">
    <property type="component" value="Unplaced"/>
</dbReference>
<dbReference type="RefSeq" id="XP_005113258.1">
    <property type="nucleotide sequence ID" value="XM_005113201.3"/>
</dbReference>
<name>A0ABM0KB02_APLCA</name>
<dbReference type="GeneID" id="101854692"/>
<gene>
    <name evidence="6" type="primary">LOC101854692</name>
</gene>
<dbReference type="InterPro" id="IPR034601">
    <property type="entry name" value="LAMTOR4"/>
</dbReference>
<evidence type="ECO:0000313" key="6">
    <source>
        <dbReference type="RefSeq" id="XP_005113258.1"/>
    </source>
</evidence>
<comment type="subcellular location">
    <subcellularLocation>
        <location evidence="1">Lysosome</location>
    </subcellularLocation>
</comment>
<protein>
    <recommendedName>
        <fullName evidence="4">Late endosomal/lysosomal adaptor and MAPK and MTOR activator 4</fullName>
    </recommendedName>
</protein>